<evidence type="ECO:0000256" key="1">
    <source>
        <dbReference type="SAM" id="MobiDB-lite"/>
    </source>
</evidence>
<feature type="domain" description="SCP" evidence="2">
    <location>
        <begin position="338"/>
        <end position="453"/>
    </location>
</feature>
<dbReference type="Proteomes" id="UP000509303">
    <property type="component" value="Chromosome"/>
</dbReference>
<proteinExistence type="predicted"/>
<dbReference type="CDD" id="cd06974">
    <property type="entry name" value="TerD_like"/>
    <property type="match status" value="1"/>
</dbReference>
<evidence type="ECO:0000313" key="4">
    <source>
        <dbReference type="EMBL" id="QKW48525.1"/>
    </source>
</evidence>
<dbReference type="InterPro" id="IPR003325">
    <property type="entry name" value="TerD"/>
</dbReference>
<sequence length="459" mass="47144">MDELVPGANQALPAGALTLRVPGPFDVSALITDESGRVGGDADFVFFNQPGAPGVRLDGNALTLRPEHLRPGASRVTVAVSPAEPGAALSALPPPALSIARADGEFVTRFTPRRTGRETVLLLAEVYRRGARWKVRALGQGYADGLAGVARDFGVDVLDEAPPPPAPAPAPLADAHRAPLAPAGGRGPLTPSATGADATGEALARVNAPRSRAGARPVAPDVRLTSAANAHAAAMAAQERLGVQAPDGVSVYQRVARTGYVCLTIAEHLVSGPRTAAELVDYCQSHAARGGPLLDPSVAHAGVGRAVGAASGDVYWTALWAAPFSATGLARLVAEVVALTNAERSAVGLRPLAVDPGLATAAQAHSADMVARDFYAHTTPEGRQPWDRAAAVGCRHRGIGENIACGQRSAADVVRGWMNSPGHRANILSPGFDEIGIGYATGSLAGTYWTQLFGTAGRH</sequence>
<dbReference type="EMBL" id="CP054929">
    <property type="protein sequence ID" value="QKW48525.1"/>
    <property type="molecule type" value="Genomic_DNA"/>
</dbReference>
<dbReference type="Gene3D" id="2.60.60.30">
    <property type="entry name" value="sav2460 like domains"/>
    <property type="match status" value="1"/>
</dbReference>
<organism evidence="4 5">
    <name type="scientific">Streptomyces buecherae</name>
    <dbReference type="NCBI Taxonomy" id="2763006"/>
    <lineage>
        <taxon>Bacteria</taxon>
        <taxon>Bacillati</taxon>
        <taxon>Actinomycetota</taxon>
        <taxon>Actinomycetes</taxon>
        <taxon>Kitasatosporales</taxon>
        <taxon>Streptomycetaceae</taxon>
        <taxon>Streptomyces</taxon>
    </lineage>
</organism>
<feature type="domain" description="TerD" evidence="3">
    <location>
        <begin position="25"/>
        <end position="153"/>
    </location>
</feature>
<keyword evidence="5" id="KW-1185">Reference proteome</keyword>
<dbReference type="InterPro" id="IPR014044">
    <property type="entry name" value="CAP_dom"/>
</dbReference>
<dbReference type="Pfam" id="PF00188">
    <property type="entry name" value="CAP"/>
    <property type="match status" value="2"/>
</dbReference>
<feature type="region of interest" description="Disordered" evidence="1">
    <location>
        <begin position="158"/>
        <end position="197"/>
    </location>
</feature>
<evidence type="ECO:0000259" key="3">
    <source>
        <dbReference type="Pfam" id="PF02342"/>
    </source>
</evidence>
<dbReference type="PANTHER" id="PTHR31157">
    <property type="entry name" value="SCP DOMAIN-CONTAINING PROTEIN"/>
    <property type="match status" value="1"/>
</dbReference>
<dbReference type="InterPro" id="IPR035940">
    <property type="entry name" value="CAP_sf"/>
</dbReference>
<accession>A0A7H8N268</accession>
<dbReference type="RefSeq" id="WP_176160222.1">
    <property type="nucleotide sequence ID" value="NZ_CP054929.1"/>
</dbReference>
<dbReference type="Gene3D" id="3.40.33.10">
    <property type="entry name" value="CAP"/>
    <property type="match status" value="2"/>
</dbReference>
<reference evidence="4 5" key="1">
    <citation type="submission" date="2020-06" db="EMBL/GenBank/DDBJ databases">
        <title>Genome mining for natural products.</title>
        <authorList>
            <person name="Zhang B."/>
            <person name="Shi J."/>
            <person name="Ge H."/>
        </authorList>
    </citation>
    <scope>NUCLEOTIDE SEQUENCE [LARGE SCALE GENOMIC DNA]</scope>
    <source>
        <strain evidence="4 5">NA00687</strain>
    </source>
</reference>
<dbReference type="Pfam" id="PF02342">
    <property type="entry name" value="TerD"/>
    <property type="match status" value="1"/>
</dbReference>
<dbReference type="SUPFAM" id="SSF55797">
    <property type="entry name" value="PR-1-like"/>
    <property type="match status" value="2"/>
</dbReference>
<protein>
    <submittedName>
        <fullName evidence="4">TerD family protein</fullName>
    </submittedName>
</protein>
<dbReference type="CDD" id="cd05379">
    <property type="entry name" value="CAP_bacterial"/>
    <property type="match status" value="1"/>
</dbReference>
<feature type="compositionally biased region" description="Pro residues" evidence="1">
    <location>
        <begin position="161"/>
        <end position="170"/>
    </location>
</feature>
<evidence type="ECO:0000313" key="5">
    <source>
        <dbReference type="Proteomes" id="UP000509303"/>
    </source>
</evidence>
<name>A0A7H8N268_9ACTN</name>
<dbReference type="PANTHER" id="PTHR31157:SF1">
    <property type="entry name" value="SCP DOMAIN-CONTAINING PROTEIN"/>
    <property type="match status" value="1"/>
</dbReference>
<dbReference type="AlphaFoldDB" id="A0A7H8N268"/>
<feature type="domain" description="SCP" evidence="2">
    <location>
        <begin position="203"/>
        <end position="318"/>
    </location>
</feature>
<gene>
    <name evidence="4" type="ORF">HUT08_02025</name>
</gene>
<evidence type="ECO:0000259" key="2">
    <source>
        <dbReference type="Pfam" id="PF00188"/>
    </source>
</evidence>